<dbReference type="Gene3D" id="2.30.30.760">
    <property type="match status" value="1"/>
</dbReference>
<keyword evidence="7" id="KW-0282">Flagellum</keyword>
<dbReference type="Pfam" id="PF13144">
    <property type="entry name" value="ChapFlgA"/>
    <property type="match status" value="1"/>
</dbReference>
<dbReference type="Proteomes" id="UP000190675">
    <property type="component" value="Chromosome I"/>
</dbReference>
<name>A0A1M5UEQ0_9BRAD</name>
<evidence type="ECO:0000256" key="5">
    <source>
        <dbReference type="SAM" id="SignalP"/>
    </source>
</evidence>
<dbReference type="PANTHER" id="PTHR36307">
    <property type="entry name" value="FLAGELLA BASAL BODY P-RING FORMATION PROTEIN FLGA"/>
    <property type="match status" value="1"/>
</dbReference>
<dbReference type="SMART" id="SM00858">
    <property type="entry name" value="SAF"/>
    <property type="match status" value="1"/>
</dbReference>
<evidence type="ECO:0000256" key="3">
    <source>
        <dbReference type="ARBA" id="ARBA00022764"/>
    </source>
</evidence>
<dbReference type="NCBIfam" id="TIGR03170">
    <property type="entry name" value="flgA_cterm"/>
    <property type="match status" value="1"/>
</dbReference>
<dbReference type="GO" id="GO:0042597">
    <property type="term" value="C:periplasmic space"/>
    <property type="evidence" value="ECO:0007669"/>
    <property type="project" value="UniProtKB-SubCell"/>
</dbReference>
<evidence type="ECO:0000313" key="7">
    <source>
        <dbReference type="EMBL" id="SHH61437.1"/>
    </source>
</evidence>
<dbReference type="InterPro" id="IPR013974">
    <property type="entry name" value="SAF"/>
</dbReference>
<proteinExistence type="predicted"/>
<dbReference type="CDD" id="cd11614">
    <property type="entry name" value="SAF_CpaB_FlgA_like"/>
    <property type="match status" value="1"/>
</dbReference>
<organism evidence="7 8">
    <name type="scientific">Bradyrhizobium erythrophlei</name>
    <dbReference type="NCBI Taxonomy" id="1437360"/>
    <lineage>
        <taxon>Bacteria</taxon>
        <taxon>Pseudomonadati</taxon>
        <taxon>Pseudomonadota</taxon>
        <taxon>Alphaproteobacteria</taxon>
        <taxon>Hyphomicrobiales</taxon>
        <taxon>Nitrobacteraceae</taxon>
        <taxon>Bradyrhizobium</taxon>
    </lineage>
</organism>
<dbReference type="InterPro" id="IPR017585">
    <property type="entry name" value="SAF_FlgA"/>
</dbReference>
<evidence type="ECO:0000256" key="1">
    <source>
        <dbReference type="ARBA" id="ARBA00004418"/>
    </source>
</evidence>
<comment type="subcellular location">
    <subcellularLocation>
        <location evidence="1">Periplasm</location>
    </subcellularLocation>
</comment>
<evidence type="ECO:0000259" key="6">
    <source>
        <dbReference type="SMART" id="SM00858"/>
    </source>
</evidence>
<keyword evidence="2 5" id="KW-0732">Signal</keyword>
<keyword evidence="7" id="KW-0966">Cell projection</keyword>
<dbReference type="InterPro" id="IPR041231">
    <property type="entry name" value="FlgA_N"/>
</dbReference>
<dbReference type="AlphaFoldDB" id="A0A1M5UEQ0"/>
<reference evidence="7 8" key="1">
    <citation type="submission" date="2016-11" db="EMBL/GenBank/DDBJ databases">
        <authorList>
            <person name="Jaros S."/>
            <person name="Januszkiewicz K."/>
            <person name="Wedrychowicz H."/>
        </authorList>
    </citation>
    <scope>NUCLEOTIDE SEQUENCE [LARGE SCALE GENOMIC DNA]</scope>
    <source>
        <strain evidence="7 8">GAS242</strain>
    </source>
</reference>
<dbReference type="Pfam" id="PF17656">
    <property type="entry name" value="ChapFlgA_N"/>
    <property type="match status" value="1"/>
</dbReference>
<sequence>MMKLRSLFLAAALLASAATAASAQDGDDVIAAPALRANVTVSGEVVRIGDVIDNAGNAAQIAIYRAPDLGTTGTLPTAQVLTALRAHRVIGVDTRNLQQITVTRLARTIDAGDIERQVAQALERHNGLGEAANLSLTFDRDVEDMKLDASNTGAMQPSALRYDSRSGRFDITFDIANSNVSTPTRLRFTGSVIETMEAAVLARNIDRNEVIKSSDVVVERRPKAEVGTDAASRDRAVGMQARRQLRAGQALRVADLTKPDLVQRDQTVVLIYEASGLYLTIRGKALEGGTEGDVVSVLNLQSKRTVTGTVIGRGQVAISIAMPRAPETADATPSPSPDQTSSIPSDKAASPVALANTTSPAAPKTE</sequence>
<protein>
    <submittedName>
        <fullName evidence="7">Flagella basal body P-ring formation protein FlgA</fullName>
    </submittedName>
</protein>
<keyword evidence="3" id="KW-0574">Periplasm</keyword>
<dbReference type="GO" id="GO:0044780">
    <property type="term" value="P:bacterial-type flagellum assembly"/>
    <property type="evidence" value="ECO:0007669"/>
    <property type="project" value="InterPro"/>
</dbReference>
<evidence type="ECO:0000256" key="2">
    <source>
        <dbReference type="ARBA" id="ARBA00022729"/>
    </source>
</evidence>
<dbReference type="OrthoDB" id="5323072at2"/>
<evidence type="ECO:0000313" key="8">
    <source>
        <dbReference type="Proteomes" id="UP000190675"/>
    </source>
</evidence>
<feature type="signal peptide" evidence="5">
    <location>
        <begin position="1"/>
        <end position="23"/>
    </location>
</feature>
<feature type="region of interest" description="Disordered" evidence="4">
    <location>
        <begin position="324"/>
        <end position="366"/>
    </location>
</feature>
<dbReference type="Gene3D" id="3.90.1210.10">
    <property type="entry name" value="Antifreeze-like/N-acetylneuraminic acid synthase C-terminal domain"/>
    <property type="match status" value="1"/>
</dbReference>
<keyword evidence="7" id="KW-0969">Cilium</keyword>
<dbReference type="PANTHER" id="PTHR36307:SF1">
    <property type="entry name" value="FLAGELLA BASAL BODY P-RING FORMATION PROTEIN FLGA"/>
    <property type="match status" value="1"/>
</dbReference>
<evidence type="ECO:0000256" key="4">
    <source>
        <dbReference type="SAM" id="MobiDB-lite"/>
    </source>
</evidence>
<gene>
    <name evidence="7" type="ORF">SAMN05444169_8361</name>
</gene>
<accession>A0A1M5UEQ0</accession>
<dbReference type="InterPro" id="IPR039246">
    <property type="entry name" value="Flagellar_FlgA"/>
</dbReference>
<feature type="compositionally biased region" description="Polar residues" evidence="4">
    <location>
        <begin position="331"/>
        <end position="344"/>
    </location>
</feature>
<feature type="chain" id="PRO_5009914190" evidence="5">
    <location>
        <begin position="24"/>
        <end position="366"/>
    </location>
</feature>
<feature type="domain" description="SAF" evidence="6">
    <location>
        <begin position="196"/>
        <end position="257"/>
    </location>
</feature>
<dbReference type="EMBL" id="LT670818">
    <property type="protein sequence ID" value="SHH61437.1"/>
    <property type="molecule type" value="Genomic_DNA"/>
</dbReference>